<feature type="signal peptide" evidence="1">
    <location>
        <begin position="1"/>
        <end position="21"/>
    </location>
</feature>
<evidence type="ECO:0000313" key="3">
    <source>
        <dbReference type="Proteomes" id="UP001526446"/>
    </source>
</evidence>
<gene>
    <name evidence="2" type="ORF">OQ252_06055</name>
</gene>
<dbReference type="EMBL" id="JAPIUX010000003">
    <property type="protein sequence ID" value="MCX2560963.1"/>
    <property type="molecule type" value="Genomic_DNA"/>
</dbReference>
<evidence type="ECO:0000313" key="2">
    <source>
        <dbReference type="EMBL" id="MCX2560963.1"/>
    </source>
</evidence>
<dbReference type="Proteomes" id="UP001526446">
    <property type="component" value="Unassembled WGS sequence"/>
</dbReference>
<reference evidence="2 3" key="1">
    <citation type="submission" date="2022-11" db="EMBL/GenBank/DDBJ databases">
        <title>Genome sequencing of Acetobacter type strain.</title>
        <authorList>
            <person name="Heo J."/>
            <person name="Lee D."/>
            <person name="Han B.-H."/>
            <person name="Hong S.-B."/>
            <person name="Kwon S.-W."/>
        </authorList>
    </citation>
    <scope>NUCLEOTIDE SEQUENCE [LARGE SCALE GENOMIC DNA]</scope>
    <source>
        <strain evidence="2 3">KACC 21251</strain>
    </source>
</reference>
<dbReference type="RefSeq" id="WP_166121028.1">
    <property type="nucleotide sequence ID" value="NZ_JAPIUX010000003.1"/>
</dbReference>
<evidence type="ECO:0000256" key="1">
    <source>
        <dbReference type="SAM" id="SignalP"/>
    </source>
</evidence>
<keyword evidence="3" id="KW-1185">Reference proteome</keyword>
<name>A0ABT3Q6P9_9PROT</name>
<proteinExistence type="predicted"/>
<accession>A0ABT3Q6P9</accession>
<comment type="caution">
    <text evidence="2">The sequence shown here is derived from an EMBL/GenBank/DDBJ whole genome shotgun (WGS) entry which is preliminary data.</text>
</comment>
<keyword evidence="1" id="KW-0732">Signal</keyword>
<feature type="chain" id="PRO_5045447043" evidence="1">
    <location>
        <begin position="22"/>
        <end position="502"/>
    </location>
</feature>
<organism evidence="2 3">
    <name type="scientific">Acetobacter farinalis</name>
    <dbReference type="NCBI Taxonomy" id="1260984"/>
    <lineage>
        <taxon>Bacteria</taxon>
        <taxon>Pseudomonadati</taxon>
        <taxon>Pseudomonadota</taxon>
        <taxon>Alphaproteobacteria</taxon>
        <taxon>Acetobacterales</taxon>
        <taxon>Acetobacteraceae</taxon>
        <taxon>Acetobacter</taxon>
    </lineage>
</organism>
<sequence>MKNSHKYFVSFLLMWPCYVMADDLPVNGDISSATAMATGASIANKIADTLPLLSNLRTYTYGNGSNLDAGLLDEFVSNYCGRAINVPAGYILPINVDGTAHLPVTTGCTSHYTWIYDGKIHTTGGTPTYFRTPDDLHVDLGGGAIGLEKTKRNTTSSDPQMIYMQYINTSNGVSSASPFDPTKLSMPGIEMNIQAAPGSEGSMIGVNVDLTDNSTTGDNANVGLSSNVYKNSATNKDWGISVAGYDFSMSQPQNAISYTGIENDVQVNGQDVGASLWDPTQGGRHLMWLAANTVQHQTWSANHLYNIGDIIVDANKNWLWIVTTAGTSSSGNDPTGTWSPAVGQYTDGTTVFHSKIDYHGVVSKAIYVINDHVDSDYSFFDDILAVDANVRDTSINLTKEILSQPDGASIRLAKNHPIDFSGDATSGGKNQITTVARDNVTVGYEQYGTGLNVEVAGSPVLTVQSSNGSLRVSGQASFGVGAPGSLSGIAHTARTVPDNRSQ</sequence>
<protein>
    <submittedName>
        <fullName evidence="2">Uncharacterized protein</fullName>
    </submittedName>
</protein>